<sequence length="204" mass="22859">KLCSRSFFFVFKRTFFFFLLIYPTINEWISEPATTLQSQQVPVESVAAVHCPFTFRRTFTVRVLSTHRPQPDKHRSSCLQINSFTRGGKKPSGSRLHTQQPPHSDNICKFPPFSDSPRSKQAMVNLDPKMPSLVWSSCLFSRASSANAERTSEKMCSASWLKETSTGFGRSSCGMRGETGGETTSISSDSVAPVCEECTARLRR</sequence>
<dbReference type="Proteomes" id="UP001432322">
    <property type="component" value="Unassembled WGS sequence"/>
</dbReference>
<feature type="region of interest" description="Disordered" evidence="1">
    <location>
        <begin position="83"/>
        <end position="108"/>
    </location>
</feature>
<keyword evidence="3" id="KW-1185">Reference proteome</keyword>
<protein>
    <recommendedName>
        <fullName evidence="4">Secreted protein</fullName>
    </recommendedName>
</protein>
<comment type="caution">
    <text evidence="2">The sequence shown here is derived from an EMBL/GenBank/DDBJ whole genome shotgun (WGS) entry which is preliminary data.</text>
</comment>
<accession>A0AAV5WM39</accession>
<feature type="non-terminal residue" evidence="2">
    <location>
        <position position="204"/>
    </location>
</feature>
<proteinExistence type="predicted"/>
<evidence type="ECO:0008006" key="4">
    <source>
        <dbReference type="Google" id="ProtNLM"/>
    </source>
</evidence>
<dbReference type="EMBL" id="BTSY01000006">
    <property type="protein sequence ID" value="GMT31605.1"/>
    <property type="molecule type" value="Genomic_DNA"/>
</dbReference>
<feature type="non-terminal residue" evidence="2">
    <location>
        <position position="1"/>
    </location>
</feature>
<evidence type="ECO:0000256" key="1">
    <source>
        <dbReference type="SAM" id="MobiDB-lite"/>
    </source>
</evidence>
<name>A0AAV5WM39_9BILA</name>
<gene>
    <name evidence="2" type="ORF">PFISCL1PPCAC_22902</name>
</gene>
<dbReference type="AlphaFoldDB" id="A0AAV5WM39"/>
<organism evidence="2 3">
    <name type="scientific">Pristionchus fissidentatus</name>
    <dbReference type="NCBI Taxonomy" id="1538716"/>
    <lineage>
        <taxon>Eukaryota</taxon>
        <taxon>Metazoa</taxon>
        <taxon>Ecdysozoa</taxon>
        <taxon>Nematoda</taxon>
        <taxon>Chromadorea</taxon>
        <taxon>Rhabditida</taxon>
        <taxon>Rhabditina</taxon>
        <taxon>Diplogasteromorpha</taxon>
        <taxon>Diplogasteroidea</taxon>
        <taxon>Neodiplogasteridae</taxon>
        <taxon>Pristionchus</taxon>
    </lineage>
</organism>
<reference evidence="2" key="1">
    <citation type="submission" date="2023-10" db="EMBL/GenBank/DDBJ databases">
        <title>Genome assembly of Pristionchus species.</title>
        <authorList>
            <person name="Yoshida K."/>
            <person name="Sommer R.J."/>
        </authorList>
    </citation>
    <scope>NUCLEOTIDE SEQUENCE</scope>
    <source>
        <strain evidence="2">RS5133</strain>
    </source>
</reference>
<evidence type="ECO:0000313" key="3">
    <source>
        <dbReference type="Proteomes" id="UP001432322"/>
    </source>
</evidence>
<evidence type="ECO:0000313" key="2">
    <source>
        <dbReference type="EMBL" id="GMT31605.1"/>
    </source>
</evidence>